<dbReference type="Proteomes" id="UP000238350">
    <property type="component" value="Unassembled WGS sequence"/>
</dbReference>
<evidence type="ECO:0000256" key="3">
    <source>
        <dbReference type="ARBA" id="ARBA00022452"/>
    </source>
</evidence>
<name>A0A2T0FMF8_9ASCO</name>
<feature type="domain" description="Bacterial surface antigen (D15)" evidence="6">
    <location>
        <begin position="138"/>
        <end position="443"/>
    </location>
</feature>
<dbReference type="Gene3D" id="2.40.160.50">
    <property type="entry name" value="membrane protein fhac: a member of the omp85/tpsb transporter family"/>
    <property type="match status" value="1"/>
</dbReference>
<dbReference type="EMBL" id="NDIQ01000022">
    <property type="protein sequence ID" value="PRT56174.1"/>
    <property type="molecule type" value="Genomic_DNA"/>
</dbReference>
<keyword evidence="5" id="KW-0472">Membrane</keyword>
<dbReference type="OrthoDB" id="1724197at2759"/>
<keyword evidence="3" id="KW-1134">Transmembrane beta strand</keyword>
<dbReference type="RefSeq" id="XP_024666119.1">
    <property type="nucleotide sequence ID" value="XM_024810351.1"/>
</dbReference>
<reference evidence="7 8" key="1">
    <citation type="submission" date="2017-04" db="EMBL/GenBank/DDBJ databases">
        <title>Genome sequencing of [Candida] sorbophila.</title>
        <authorList>
            <person name="Ahn J.O."/>
        </authorList>
    </citation>
    <scope>NUCLEOTIDE SEQUENCE [LARGE SCALE GENOMIC DNA]</scope>
    <source>
        <strain evidence="7 8">DS02</strain>
    </source>
</reference>
<dbReference type="Pfam" id="PF01103">
    <property type="entry name" value="Omp85"/>
    <property type="match status" value="1"/>
</dbReference>
<dbReference type="STRING" id="45607.A0A2T0FMF8"/>
<keyword evidence="8" id="KW-1185">Reference proteome</keyword>
<dbReference type="GO" id="GO:0045040">
    <property type="term" value="P:protein insertion into mitochondrial outer membrane"/>
    <property type="evidence" value="ECO:0007669"/>
    <property type="project" value="TreeGrafter"/>
</dbReference>
<evidence type="ECO:0000259" key="6">
    <source>
        <dbReference type="Pfam" id="PF01103"/>
    </source>
</evidence>
<comment type="subcellular location">
    <subcellularLocation>
        <location evidence="1">Mitochondrion outer membrane</location>
        <topology evidence="1">Multi-pass membrane protein</topology>
    </subcellularLocation>
</comment>
<evidence type="ECO:0000313" key="8">
    <source>
        <dbReference type="Proteomes" id="UP000238350"/>
    </source>
</evidence>
<dbReference type="GeneID" id="36517542"/>
<evidence type="ECO:0000256" key="1">
    <source>
        <dbReference type="ARBA" id="ARBA00004374"/>
    </source>
</evidence>
<organism evidence="7 8">
    <name type="scientific">Wickerhamiella sorbophila</name>
    <dbReference type="NCBI Taxonomy" id="45607"/>
    <lineage>
        <taxon>Eukaryota</taxon>
        <taxon>Fungi</taxon>
        <taxon>Dikarya</taxon>
        <taxon>Ascomycota</taxon>
        <taxon>Saccharomycotina</taxon>
        <taxon>Dipodascomycetes</taxon>
        <taxon>Dipodascales</taxon>
        <taxon>Trichomonascaceae</taxon>
        <taxon>Wickerhamiella</taxon>
    </lineage>
</organism>
<evidence type="ECO:0000256" key="4">
    <source>
        <dbReference type="ARBA" id="ARBA00022692"/>
    </source>
</evidence>
<sequence>MGKENSITLNDRERQLLALKEYVTSLAGNNPNGKIEFVGVNVEGTGADKTRHRLLKAHALPLLAATTVDEVVAAANSVQTSLNSLDIYQDVMLSIDSPCPGQLTALINLPSAKRFLAQTGTSFGNGEGSGYIRCTAKNHFGLGEIFTVDTSVGTRTKSATLFQASAPLAGVLPLRWRAELLAYGAEKSVDWASHREQVRGATIRITSPKHTFGLDYVLRSLYASKVRPSATVRSQAGHATKYSAFYNWNYDSRNNAFLPTSGALVKVCNEVAAGDYPYLKTCVDFVRGFRISEKISMSISGRCGGLVPLNGQSHISDRFFLGGPLDVRGFRISRLGRNDEGDAVGGDAVMAGGLSLYAPVPRVSSPNLRLHAFINGGSVRPYGQGVLQTFSNMLSTPPSIATGFGLLYAHPAARFELNLTFPLTSHAGEQSHKGLQFGVGLSFL</sequence>
<dbReference type="PANTHER" id="PTHR12815:SF18">
    <property type="entry name" value="SORTING AND ASSEMBLY MACHINERY COMPONENT 50 HOMOLOG"/>
    <property type="match status" value="1"/>
</dbReference>
<dbReference type="AlphaFoldDB" id="A0A2T0FMF8"/>
<dbReference type="InterPro" id="IPR000184">
    <property type="entry name" value="Bac_surfAg_D15"/>
</dbReference>
<proteinExistence type="inferred from homology"/>
<evidence type="ECO:0000313" key="7">
    <source>
        <dbReference type="EMBL" id="PRT56174.1"/>
    </source>
</evidence>
<comment type="caution">
    <text evidence="7">The sequence shown here is derived from an EMBL/GenBank/DDBJ whole genome shotgun (WGS) entry which is preliminary data.</text>
</comment>
<accession>A0A2T0FMF8</accession>
<dbReference type="PANTHER" id="PTHR12815">
    <property type="entry name" value="SORTING AND ASSEMBLY MACHINERY SAMM50 PROTEIN FAMILY MEMBER"/>
    <property type="match status" value="1"/>
</dbReference>
<evidence type="ECO:0000256" key="2">
    <source>
        <dbReference type="ARBA" id="ARBA00010913"/>
    </source>
</evidence>
<dbReference type="InterPro" id="IPR039910">
    <property type="entry name" value="D15-like"/>
</dbReference>
<evidence type="ECO:0000256" key="5">
    <source>
        <dbReference type="ARBA" id="ARBA00023136"/>
    </source>
</evidence>
<dbReference type="GO" id="GO:0005741">
    <property type="term" value="C:mitochondrial outer membrane"/>
    <property type="evidence" value="ECO:0007669"/>
    <property type="project" value="UniProtKB-SubCell"/>
</dbReference>
<protein>
    <submittedName>
        <fullName evidence="7">Sorting and assembly machinery component 50 B</fullName>
    </submittedName>
</protein>
<comment type="similarity">
    <text evidence="2">Belongs to the SAM50/omp85 family.</text>
</comment>
<keyword evidence="4" id="KW-0812">Transmembrane</keyword>
<gene>
    <name evidence="7" type="ORF">B9G98_03794</name>
</gene>